<keyword evidence="7" id="KW-0805">Transcription regulation</keyword>
<evidence type="ECO:0000313" key="13">
    <source>
        <dbReference type="Proteomes" id="UP001359559"/>
    </source>
</evidence>
<keyword evidence="3" id="KW-0806">Transcription termination</keyword>
<evidence type="ECO:0000256" key="4">
    <source>
        <dbReference type="ARBA" id="ARBA00022528"/>
    </source>
</evidence>
<keyword evidence="6" id="KW-0809">Transit peptide</keyword>
<dbReference type="Pfam" id="PF02536">
    <property type="entry name" value="mTERF"/>
    <property type="match status" value="1"/>
</dbReference>
<dbReference type="GO" id="GO:0009507">
    <property type="term" value="C:chloroplast"/>
    <property type="evidence" value="ECO:0007669"/>
    <property type="project" value="UniProtKB-SubCell"/>
</dbReference>
<dbReference type="PANTHER" id="PTHR13068:SF109">
    <property type="entry name" value="TRANSCRIPTION TERMINATION FACTOR MTERF4, CHLOROPLASTIC"/>
    <property type="match status" value="1"/>
</dbReference>
<dbReference type="EMBL" id="JAYKXN010000003">
    <property type="protein sequence ID" value="KAK7301002.1"/>
    <property type="molecule type" value="Genomic_DNA"/>
</dbReference>
<dbReference type="GO" id="GO:0008380">
    <property type="term" value="P:RNA splicing"/>
    <property type="evidence" value="ECO:0007669"/>
    <property type="project" value="UniProtKB-ARBA"/>
</dbReference>
<evidence type="ECO:0000256" key="8">
    <source>
        <dbReference type="ARBA" id="ARBA00023163"/>
    </source>
</evidence>
<comment type="subcellular location">
    <subcellularLocation>
        <location evidence="1">Plastid</location>
        <location evidence="1">Chloroplast</location>
    </subcellularLocation>
</comment>
<evidence type="ECO:0000256" key="6">
    <source>
        <dbReference type="ARBA" id="ARBA00022946"/>
    </source>
</evidence>
<evidence type="ECO:0000256" key="7">
    <source>
        <dbReference type="ARBA" id="ARBA00023015"/>
    </source>
</evidence>
<reference evidence="12 13" key="1">
    <citation type="submission" date="2024-01" db="EMBL/GenBank/DDBJ databases">
        <title>The genomes of 5 underutilized Papilionoideae crops provide insights into root nodulation and disease resistance.</title>
        <authorList>
            <person name="Yuan L."/>
        </authorList>
    </citation>
    <scope>NUCLEOTIDE SEQUENCE [LARGE SCALE GENOMIC DNA]</scope>
    <source>
        <strain evidence="12">LY-2023</strain>
        <tissue evidence="12">Leaf</tissue>
    </source>
</reference>
<evidence type="ECO:0000256" key="1">
    <source>
        <dbReference type="ARBA" id="ARBA00004229"/>
    </source>
</evidence>
<comment type="caution">
    <text evidence="12">The sequence shown here is derived from an EMBL/GenBank/DDBJ whole genome shotgun (WGS) entry which is preliminary data.</text>
</comment>
<dbReference type="AlphaFoldDB" id="A0AAN9JKT4"/>
<dbReference type="GO" id="GO:0003676">
    <property type="term" value="F:nucleic acid binding"/>
    <property type="evidence" value="ECO:0007669"/>
    <property type="project" value="InterPro"/>
</dbReference>
<feature type="compositionally biased region" description="Basic and acidic residues" evidence="11">
    <location>
        <begin position="120"/>
        <end position="130"/>
    </location>
</feature>
<dbReference type="GO" id="GO:0006353">
    <property type="term" value="P:DNA-templated transcription termination"/>
    <property type="evidence" value="ECO:0007669"/>
    <property type="project" value="UniProtKB-KW"/>
</dbReference>
<name>A0AAN9JKT4_CLITE</name>
<evidence type="ECO:0000256" key="9">
    <source>
        <dbReference type="ARBA" id="ARBA00071985"/>
    </source>
</evidence>
<feature type="region of interest" description="Disordered" evidence="11">
    <location>
        <begin position="120"/>
        <end position="144"/>
    </location>
</feature>
<dbReference type="Gene3D" id="1.25.70.10">
    <property type="entry name" value="Transcription termination factor 3, mitochondrial"/>
    <property type="match status" value="2"/>
</dbReference>
<gene>
    <name evidence="12" type="ORF">RJT34_11856</name>
</gene>
<dbReference type="Proteomes" id="UP001359559">
    <property type="component" value="Unassembled WGS sequence"/>
</dbReference>
<dbReference type="SMART" id="SM00733">
    <property type="entry name" value="Mterf"/>
    <property type="match status" value="9"/>
</dbReference>
<keyword evidence="4" id="KW-0150">Chloroplast</keyword>
<keyword evidence="5" id="KW-0934">Plastid</keyword>
<evidence type="ECO:0000313" key="12">
    <source>
        <dbReference type="EMBL" id="KAK7301002.1"/>
    </source>
</evidence>
<organism evidence="12 13">
    <name type="scientific">Clitoria ternatea</name>
    <name type="common">Butterfly pea</name>
    <dbReference type="NCBI Taxonomy" id="43366"/>
    <lineage>
        <taxon>Eukaryota</taxon>
        <taxon>Viridiplantae</taxon>
        <taxon>Streptophyta</taxon>
        <taxon>Embryophyta</taxon>
        <taxon>Tracheophyta</taxon>
        <taxon>Spermatophyta</taxon>
        <taxon>Magnoliopsida</taxon>
        <taxon>eudicotyledons</taxon>
        <taxon>Gunneridae</taxon>
        <taxon>Pentapetalae</taxon>
        <taxon>rosids</taxon>
        <taxon>fabids</taxon>
        <taxon>Fabales</taxon>
        <taxon>Fabaceae</taxon>
        <taxon>Papilionoideae</taxon>
        <taxon>50 kb inversion clade</taxon>
        <taxon>NPAAA clade</taxon>
        <taxon>indigoferoid/millettioid clade</taxon>
        <taxon>Phaseoleae</taxon>
        <taxon>Clitoria</taxon>
    </lineage>
</organism>
<dbReference type="FunFam" id="1.25.70.10:FF:000005">
    <property type="entry name" value="Transcription termination factor MTERF4, chloroplastic"/>
    <property type="match status" value="1"/>
</dbReference>
<dbReference type="PANTHER" id="PTHR13068">
    <property type="entry name" value="CGI-12 PROTEIN-RELATED"/>
    <property type="match status" value="1"/>
</dbReference>
<feature type="region of interest" description="Disordered" evidence="11">
    <location>
        <begin position="552"/>
        <end position="576"/>
    </location>
</feature>
<sequence length="576" mass="65359">MLVISQKPCFSFLLSFSRSVTLLLETSPPNTHTRGIAHSPFTIQWYSNLENMKAISFSGGITKPSFLIAQTEMPILSFGHSKLSATLALRLRCNCIRKMGLVTKLQHSVADRILNSRSVDSRASKSESGRMNRKSGGGSSSLYIRPSLSKMKKEKEEMREKVYEFLRGIGIVPDELDGLELPVTVDVMRERIDFLHSLGLTIEDINNYPLVLGCSVKKNMVPVLDYLGKLGIRKSMITQFLQRYPQVLHASVVVDLEPVVKYLKGMDIRPDEIPRVLERYPEVLGFKLEGTMSTSVAYLVGIGVGRREIGDVLTRYPEILGMRVGRIIKPFVEYLESLGIPRLAIARLIEQRPYIIGFGLDEKVKPNVKSLEEFNVRGTSLASIIAQYPDIMGTDLKPKLVNKISLLNSVLDLAPEDFGRVVEKMPQVVNLSNDPMLKHVDFLKDCGFSLEQMRKMIVACPQLLALNIDIMKLSFDFFQMEMKRPLEDLVTFPAFFTYGLESTIKPRHKVVARKGLKCSLSWMLNCSNEKFEQRMEYDTIDMEEMEMERSFDMNSLMQPRNDESDSDYGDSDEDNE</sequence>
<evidence type="ECO:0000256" key="11">
    <source>
        <dbReference type="SAM" id="MobiDB-lite"/>
    </source>
</evidence>
<dbReference type="GO" id="GO:0032502">
    <property type="term" value="P:developmental process"/>
    <property type="evidence" value="ECO:0007669"/>
    <property type="project" value="TreeGrafter"/>
</dbReference>
<feature type="compositionally biased region" description="Acidic residues" evidence="11">
    <location>
        <begin position="564"/>
        <end position="576"/>
    </location>
</feature>
<dbReference type="FunFam" id="1.25.70.10:FF:000004">
    <property type="entry name" value="Transcription termination factor mterf4, chloroplastic"/>
    <property type="match status" value="1"/>
</dbReference>
<dbReference type="InterPro" id="IPR038538">
    <property type="entry name" value="MTERF_sf"/>
</dbReference>
<evidence type="ECO:0000256" key="2">
    <source>
        <dbReference type="ARBA" id="ARBA00007692"/>
    </source>
</evidence>
<comment type="similarity">
    <text evidence="2">Belongs to the mTERF family.</text>
</comment>
<proteinExistence type="inferred from homology"/>
<keyword evidence="13" id="KW-1185">Reference proteome</keyword>
<keyword evidence="8" id="KW-0804">Transcription</keyword>
<evidence type="ECO:0000256" key="10">
    <source>
        <dbReference type="ARBA" id="ARBA00077581"/>
    </source>
</evidence>
<evidence type="ECO:0000256" key="3">
    <source>
        <dbReference type="ARBA" id="ARBA00022472"/>
    </source>
</evidence>
<dbReference type="InterPro" id="IPR003690">
    <property type="entry name" value="MTERF"/>
</dbReference>
<accession>A0AAN9JKT4</accession>
<evidence type="ECO:0000256" key="5">
    <source>
        <dbReference type="ARBA" id="ARBA00022640"/>
    </source>
</evidence>
<protein>
    <recommendedName>
        <fullName evidence="9">Transcription termination factor MTERF4, chloroplastic</fullName>
    </recommendedName>
    <alternativeName>
        <fullName evidence="10">Mitochondrial transcription termination factor 4</fullName>
    </alternativeName>
</protein>